<evidence type="ECO:0000256" key="2">
    <source>
        <dbReference type="ARBA" id="ARBA00022840"/>
    </source>
</evidence>
<evidence type="ECO:0000259" key="3">
    <source>
        <dbReference type="PROSITE" id="PS50893"/>
    </source>
</evidence>
<dbReference type="InterPro" id="IPR027417">
    <property type="entry name" value="P-loop_NTPase"/>
</dbReference>
<dbReference type="RefSeq" id="WP_090037514.1">
    <property type="nucleotide sequence ID" value="NZ_FOKI01000001.1"/>
</dbReference>
<organism evidence="4 5">
    <name type="scientific">Clostridium frigidicarnis</name>
    <dbReference type="NCBI Taxonomy" id="84698"/>
    <lineage>
        <taxon>Bacteria</taxon>
        <taxon>Bacillati</taxon>
        <taxon>Bacillota</taxon>
        <taxon>Clostridia</taxon>
        <taxon>Eubacteriales</taxon>
        <taxon>Clostridiaceae</taxon>
        <taxon>Clostridium</taxon>
    </lineage>
</organism>
<dbReference type="EMBL" id="FOKI01000001">
    <property type="protein sequence ID" value="SFA69657.1"/>
    <property type="molecule type" value="Genomic_DNA"/>
</dbReference>
<dbReference type="InterPro" id="IPR003593">
    <property type="entry name" value="AAA+_ATPase"/>
</dbReference>
<evidence type="ECO:0000313" key="4">
    <source>
        <dbReference type="EMBL" id="SFA69657.1"/>
    </source>
</evidence>
<dbReference type="PANTHER" id="PTHR43582">
    <property type="entry name" value="LINEARMYCIN RESISTANCE ATP-BINDING PROTEIN LNRL"/>
    <property type="match status" value="1"/>
</dbReference>
<dbReference type="STRING" id="84698.SAMN04488528_100155"/>
<dbReference type="SUPFAM" id="SSF52540">
    <property type="entry name" value="P-loop containing nucleoside triphosphate hydrolases"/>
    <property type="match status" value="1"/>
</dbReference>
<keyword evidence="2 4" id="KW-0067">ATP-binding</keyword>
<accession>A0A1I0V0U0</accession>
<dbReference type="GO" id="GO:0005524">
    <property type="term" value="F:ATP binding"/>
    <property type="evidence" value="ECO:0007669"/>
    <property type="project" value="UniProtKB-KW"/>
</dbReference>
<dbReference type="Pfam" id="PF00005">
    <property type="entry name" value="ABC_tran"/>
    <property type="match status" value="1"/>
</dbReference>
<gene>
    <name evidence="4" type="ORF">SAMN04488528_100155</name>
</gene>
<dbReference type="OrthoDB" id="9804819at2"/>
<keyword evidence="5" id="KW-1185">Reference proteome</keyword>
<reference evidence="4 5" key="1">
    <citation type="submission" date="2016-10" db="EMBL/GenBank/DDBJ databases">
        <authorList>
            <person name="de Groot N.N."/>
        </authorList>
    </citation>
    <scope>NUCLEOTIDE SEQUENCE [LARGE SCALE GENOMIC DNA]</scope>
    <source>
        <strain evidence="4 5">DSM 12271</strain>
    </source>
</reference>
<protein>
    <submittedName>
        <fullName evidence="4">ABC-2 type transport system ATP-binding protein</fullName>
    </submittedName>
</protein>
<dbReference type="AlphaFoldDB" id="A0A1I0V0U0"/>
<dbReference type="PANTHER" id="PTHR43582:SF2">
    <property type="entry name" value="LINEARMYCIN RESISTANCE ATP-BINDING PROTEIN LNRL"/>
    <property type="match status" value="1"/>
</dbReference>
<dbReference type="SMART" id="SM00382">
    <property type="entry name" value="AAA"/>
    <property type="match status" value="1"/>
</dbReference>
<keyword evidence="1" id="KW-0547">Nucleotide-binding</keyword>
<dbReference type="GO" id="GO:0016887">
    <property type="term" value="F:ATP hydrolysis activity"/>
    <property type="evidence" value="ECO:0007669"/>
    <property type="project" value="InterPro"/>
</dbReference>
<dbReference type="Proteomes" id="UP000198619">
    <property type="component" value="Unassembled WGS sequence"/>
</dbReference>
<dbReference type="PROSITE" id="PS50893">
    <property type="entry name" value="ABC_TRANSPORTER_2"/>
    <property type="match status" value="1"/>
</dbReference>
<dbReference type="InterPro" id="IPR017871">
    <property type="entry name" value="ABC_transporter-like_CS"/>
</dbReference>
<proteinExistence type="predicted"/>
<evidence type="ECO:0000256" key="1">
    <source>
        <dbReference type="ARBA" id="ARBA00022741"/>
    </source>
</evidence>
<sequence>MGIVLLKDLVKSYGQHIAVNNLNLKVNEGEIYGILGPNGAGKSTTINMLTGLLTPSSGEVHIFEKKLTKNSRNIKSNIGIVPQDIAIYEDLTAIENVMFFGSLYNLKGQNLKENAKRALEFVGLSERAKEKPSNFSGGMKRRLNIACAIVHNPKLIIMDEPTVGIDPQSRNHILDSIKKLRDMGSTIIYTSHYMEEIQHICTNIAIIDHGKLIVEGKIEDILTKYSPDNVITIQFMSSISKEDVESIEDFTGVRKVIIKDKMIIVENNKNVNNLDKIILHLTNNNLSIINIERKHNDLEAIFLTLTGKSLRD</sequence>
<evidence type="ECO:0000313" key="5">
    <source>
        <dbReference type="Proteomes" id="UP000198619"/>
    </source>
</evidence>
<dbReference type="InterPro" id="IPR003439">
    <property type="entry name" value="ABC_transporter-like_ATP-bd"/>
</dbReference>
<feature type="domain" description="ABC transporter" evidence="3">
    <location>
        <begin position="4"/>
        <end position="234"/>
    </location>
</feature>
<dbReference type="Gene3D" id="3.40.50.300">
    <property type="entry name" value="P-loop containing nucleotide triphosphate hydrolases"/>
    <property type="match status" value="1"/>
</dbReference>
<dbReference type="PROSITE" id="PS00211">
    <property type="entry name" value="ABC_TRANSPORTER_1"/>
    <property type="match status" value="1"/>
</dbReference>
<name>A0A1I0V0U0_9CLOT</name>